<dbReference type="AlphaFoldDB" id="A0A841IXC2"/>
<name>A0A841IXC2_9SPHN</name>
<feature type="domain" description="PD-(D/E)XK endonuclease-like" evidence="1">
    <location>
        <begin position="617"/>
        <end position="892"/>
    </location>
</feature>
<protein>
    <submittedName>
        <fullName evidence="2">RecB family exonuclease</fullName>
    </submittedName>
</protein>
<dbReference type="Pfam" id="PF12705">
    <property type="entry name" value="PDDEXK_1"/>
    <property type="match status" value="1"/>
</dbReference>
<keyword evidence="2" id="KW-0540">Nuclease</keyword>
<keyword evidence="3" id="KW-1185">Reference proteome</keyword>
<accession>A0A841IXC2</accession>
<dbReference type="GO" id="GO:0004527">
    <property type="term" value="F:exonuclease activity"/>
    <property type="evidence" value="ECO:0007669"/>
    <property type="project" value="UniProtKB-KW"/>
</dbReference>
<keyword evidence="2" id="KW-0378">Hydrolase</keyword>
<dbReference type="Proteomes" id="UP000552700">
    <property type="component" value="Unassembled WGS sequence"/>
</dbReference>
<dbReference type="RefSeq" id="WP_184077445.1">
    <property type="nucleotide sequence ID" value="NZ_JACIJP010000001.1"/>
</dbReference>
<evidence type="ECO:0000259" key="1">
    <source>
        <dbReference type="Pfam" id="PF12705"/>
    </source>
</evidence>
<gene>
    <name evidence="2" type="ORF">FHS92_000637</name>
</gene>
<dbReference type="EMBL" id="JACIJP010000001">
    <property type="protein sequence ID" value="MBB6122930.1"/>
    <property type="molecule type" value="Genomic_DNA"/>
</dbReference>
<comment type="caution">
    <text evidence="2">The sequence shown here is derived from an EMBL/GenBank/DDBJ whole genome shotgun (WGS) entry which is preliminary data.</text>
</comment>
<reference evidence="2 3" key="1">
    <citation type="submission" date="2020-08" db="EMBL/GenBank/DDBJ databases">
        <title>Genomic Encyclopedia of Type Strains, Phase IV (KMG-IV): sequencing the most valuable type-strain genomes for metagenomic binning, comparative biology and taxonomic classification.</title>
        <authorList>
            <person name="Goeker M."/>
        </authorList>
    </citation>
    <scope>NUCLEOTIDE SEQUENCE [LARGE SCALE GENOMIC DNA]</scope>
    <source>
        <strain evidence="2 3">DSM 102255</strain>
    </source>
</reference>
<evidence type="ECO:0000313" key="2">
    <source>
        <dbReference type="EMBL" id="MBB6122930.1"/>
    </source>
</evidence>
<sequence length="898" mass="95064">MKLTFGMACDGRRYPDFPGIEEGVFDAAVLGPVGLVDVLEIQLGLTGPRAAHAVRVAAYASKLRAALAVEPALFFAASFALDPWDTATALLAWRDELVAACWTGDAVGSTRPDALATAEAAGPDLPPGIADRVRAICAALGEGLELTIETISLIEPRDLIPPVWACLIDALEACGIAIIEAAAPHPSAAGDLSRVQTFLATGAATPLEGDGSFMLVKAETALVAAEALGEWLAHGSEEELAGTVIVATDGDTALLDLALQARGLPAVGQSAASQWRGALQVLPLAFAAAWAPFDARAILDLLMLPRPPIGRGAARRLARALSREPGTGGAAWSTAWAEIEADLAEHMADRTNAEQDVADRLASWREWTIGALYSRVIGMPAEAARRIATRVAQWAAETDSGRHDPLLMTVAGAASALGEAINILGLETLPALLVERMIDQVLADGAQNPDHVATAGGLRCVRHPAAVWGATPRIIWWDFKGPGDRVPASPWGAAEQEVLAAAGCRFESQAACAARIGWSYANAVHRAGERLILVSPALSGSEETVSHPLAHQLNPLSAPAGRTVRWSAERLLDEAEHHVAGRHLVRERVAVVTPPGQRARWTLPASAQAKLASRTESATSFERLADCQMRWMLLDVLRLSRGRIAEIPGPDQLLGNLAHEIANHVFQPGPVDDADAVLARAEAVFDELLDAIATPLQQPEYAGELAAARARVPAALAQLARLLRQKGVSVVGTELDREGAFADVLAVNGRLDMIVEHPVQGLGVIDLKWTRSAKRRRTELAEGRALQLATYGAIADPAGGPPVPGAYYLLSQRRLIGPDGTFLADEGIEAERTLAETWTALITTWRTWRDLALRGTVLATGAAEADTHMPADLPIEPGAEPCRYCELTGLCRVAVEAV</sequence>
<proteinExistence type="predicted"/>
<keyword evidence="2" id="KW-0269">Exonuclease</keyword>
<organism evidence="2 3">
    <name type="scientific">Sphingobium subterraneum</name>
    <dbReference type="NCBI Taxonomy" id="627688"/>
    <lineage>
        <taxon>Bacteria</taxon>
        <taxon>Pseudomonadati</taxon>
        <taxon>Pseudomonadota</taxon>
        <taxon>Alphaproteobacteria</taxon>
        <taxon>Sphingomonadales</taxon>
        <taxon>Sphingomonadaceae</taxon>
        <taxon>Sphingobium</taxon>
    </lineage>
</organism>
<dbReference type="InterPro" id="IPR038726">
    <property type="entry name" value="PDDEXK_AddAB-type"/>
</dbReference>
<evidence type="ECO:0000313" key="3">
    <source>
        <dbReference type="Proteomes" id="UP000552700"/>
    </source>
</evidence>